<dbReference type="GO" id="GO:0005737">
    <property type="term" value="C:cytoplasm"/>
    <property type="evidence" value="ECO:0007669"/>
    <property type="project" value="TreeGrafter"/>
</dbReference>
<dbReference type="EMBL" id="QBLH01001744">
    <property type="protein sequence ID" value="TGZ51223.1"/>
    <property type="molecule type" value="Genomic_DNA"/>
</dbReference>
<dbReference type="InterPro" id="IPR029437">
    <property type="entry name" value="HPS3_N"/>
</dbReference>
<dbReference type="STRING" id="300112.A0A4S2KN85"/>
<evidence type="ECO:0008006" key="6">
    <source>
        <dbReference type="Google" id="ProtNLM"/>
    </source>
</evidence>
<name>A0A4S2KN85_9HYME</name>
<dbReference type="Pfam" id="PF14763">
    <property type="entry name" value="HPS3_C"/>
    <property type="match status" value="2"/>
</dbReference>
<feature type="domain" description="BLOC-2 complex member HPS3 C-terminal" evidence="3">
    <location>
        <begin position="601"/>
        <end position="786"/>
    </location>
</feature>
<dbReference type="PANTHER" id="PTHR28633">
    <property type="entry name" value="HERMANSKY-PUDLAK SYNDROME 3 PROTEIN"/>
    <property type="match status" value="1"/>
</dbReference>
<gene>
    <name evidence="4" type="ORF">DBV15_03188</name>
</gene>
<feature type="domain" description="BLOC-2 complex member HPS3 C-terminal" evidence="3">
    <location>
        <begin position="1006"/>
        <end position="1152"/>
    </location>
</feature>
<dbReference type="PANTHER" id="PTHR28633:SF1">
    <property type="entry name" value="BLOC-2 COMPLEX MEMBER HPS3"/>
    <property type="match status" value="1"/>
</dbReference>
<comment type="caution">
    <text evidence="4">The sequence shown here is derived from an EMBL/GenBank/DDBJ whole genome shotgun (WGS) entry which is preliminary data.</text>
</comment>
<feature type="domain" description="BLOC-2 complex member HPS3 N-terminal" evidence="2">
    <location>
        <begin position="437"/>
        <end position="587"/>
    </location>
</feature>
<dbReference type="InterPro" id="IPR029438">
    <property type="entry name" value="HPS3_C"/>
</dbReference>
<reference evidence="4 5" key="1">
    <citation type="journal article" date="2019" name="Philos. Trans. R. Soc. Lond., B, Biol. Sci.">
        <title>Ant behaviour and brain gene expression of defending hosts depend on the ecological success of the intruding social parasite.</title>
        <authorList>
            <person name="Kaur R."/>
            <person name="Stoldt M."/>
            <person name="Jongepier E."/>
            <person name="Feldmeyer B."/>
            <person name="Menzel F."/>
            <person name="Bornberg-Bauer E."/>
            <person name="Foitzik S."/>
        </authorList>
    </citation>
    <scope>NUCLEOTIDE SEQUENCE [LARGE SCALE GENOMIC DNA]</scope>
    <source>
        <tissue evidence="4">Whole body</tissue>
    </source>
</reference>
<feature type="compositionally biased region" description="Polar residues" evidence="1">
    <location>
        <begin position="257"/>
        <end position="266"/>
    </location>
</feature>
<dbReference type="AlphaFoldDB" id="A0A4S2KN85"/>
<organism evidence="4 5">
    <name type="scientific">Temnothorax longispinosus</name>
    <dbReference type="NCBI Taxonomy" id="300112"/>
    <lineage>
        <taxon>Eukaryota</taxon>
        <taxon>Metazoa</taxon>
        <taxon>Ecdysozoa</taxon>
        <taxon>Arthropoda</taxon>
        <taxon>Hexapoda</taxon>
        <taxon>Insecta</taxon>
        <taxon>Pterygota</taxon>
        <taxon>Neoptera</taxon>
        <taxon>Endopterygota</taxon>
        <taxon>Hymenoptera</taxon>
        <taxon>Apocrita</taxon>
        <taxon>Aculeata</taxon>
        <taxon>Formicoidea</taxon>
        <taxon>Formicidae</taxon>
        <taxon>Myrmicinae</taxon>
        <taxon>Temnothorax</taxon>
    </lineage>
</organism>
<keyword evidence="5" id="KW-1185">Reference proteome</keyword>
<feature type="region of interest" description="Disordered" evidence="1">
    <location>
        <begin position="244"/>
        <end position="266"/>
    </location>
</feature>
<dbReference type="InterPro" id="IPR017216">
    <property type="entry name" value="HPS3"/>
</dbReference>
<feature type="compositionally biased region" description="Low complexity" evidence="1">
    <location>
        <begin position="244"/>
        <end position="256"/>
    </location>
</feature>
<evidence type="ECO:0000313" key="4">
    <source>
        <dbReference type="EMBL" id="TGZ51223.1"/>
    </source>
</evidence>
<dbReference type="Pfam" id="PF14761">
    <property type="entry name" value="HPS3_N"/>
    <property type="match status" value="2"/>
</dbReference>
<evidence type="ECO:0000256" key="1">
    <source>
        <dbReference type="SAM" id="MobiDB-lite"/>
    </source>
</evidence>
<feature type="domain" description="BLOC-2 complex member HPS3 N-terminal" evidence="2">
    <location>
        <begin position="4"/>
        <end position="255"/>
    </location>
</feature>
<sequence>MVRVITVHNFLGQNVAQIDEPTATCTASSQGQEMLLLVLPTHCVEVWELMNSDVKLRTVFPTVDMINQMVHCAKGDYVVTLESKYLRDTASNNHANRATSNFVRIYVNWATAKDQSQPMRARIAGRVTPSLNRPLNSLEMIELPLSVQPTLIACCQCTGNLLVASGNSAILHEFKIETQQVSKMKFIDFEPRPWSLGFTFIPTRMEIMEDFIAIMDNTNLSVFRLTNSMYEDIDQLSSLTSTSSSVDKTSISTDSSLVDNSSNLGNDDMSLQGTNVKHKSIDQDCQYATPKNNETVVTNVKSRDKKHRSTKGSTWYKPEVDNLNKATASNNKNYIDWEHLICNEKDEMQRLIAQGIIDPSSQSLTVNLPLISLERAGPGHALSPFVLNSADIKIFIKTTSPDVGWSENYMIKNLLCLKINAGNNNAKVDGILEIFRCLVLKPLYMKKECNITGVKKSMLRSDRYRYLQGVSCFVCTTQEGYLYHFSAASSGSLDATCLTTYPFTAPVHHVALEHTVLHALTEAGLESYTLRLSHHIAKLSNSTDSVRVTCPSVNEPVSLIGLRPFLGIQKLLHTRSYIVLLAKADSSWTMYSLNLPKFENVYFDILNAARSHKSSSPSTYRHLLGEAHALIRLAKDVSYDGVDNEEFDDAMHKNDLKLKNLYNQSCALLADYYIRSENESDWDLCIPYYKMSGLKPSEVLSRKCSQDAPGLLTFLTDALLTMKSGSEADALFQGFNIIEIICKLEKEDLLKLIFGSPVLREYATEKLINLLLTHETDDIVKLALALLYIQADKQEQAEKALEPVSVRCINQIVLERWELLFDVTAVKKRSPMIATFSDFAGILMLIKNTTFADILIQLIEEEGALSLHQIIQVFLEYLPSRVGRDGHNAAATLQVFLEKYLHNYFSSKFMMEWPQPVNKNQIRSDFALIEAFKLLVRSYLGKLTQTRVHKTDLKKDQGENDKEYFMFAKYRPSYLNKMPPYAKDYQKILGMNDFKDLENFNNASETEKIIPKELFKLQSILSCEFLPVECLHEVKQFLETQNIDGSLSLKTLCIQNTEEVTTILMDSCPQAVVQYAKEIYCLFIMLQDKYTKDTEWKHLIELTQDKIATSTTQQELQLLYTQIMKEILNYLPHALPMKSLHRILPRDDMAAFQRCTEMCNQIMHADHVKSLIMETGQQLLTTLKL</sequence>
<accession>A0A4S2KN85</accession>
<proteinExistence type="predicted"/>
<protein>
    <recommendedName>
        <fullName evidence="6">Hermansky-Pudlak syndrome 3 protein-like protein</fullName>
    </recommendedName>
</protein>
<evidence type="ECO:0000259" key="3">
    <source>
        <dbReference type="Pfam" id="PF14763"/>
    </source>
</evidence>
<dbReference type="Proteomes" id="UP000310200">
    <property type="component" value="Unassembled WGS sequence"/>
</dbReference>
<evidence type="ECO:0000313" key="5">
    <source>
        <dbReference type="Proteomes" id="UP000310200"/>
    </source>
</evidence>
<evidence type="ECO:0000259" key="2">
    <source>
        <dbReference type="Pfam" id="PF14761"/>
    </source>
</evidence>